<dbReference type="Gene3D" id="1.10.260.40">
    <property type="entry name" value="lambda repressor-like DNA-binding domains"/>
    <property type="match status" value="1"/>
</dbReference>
<dbReference type="Pfam" id="PF13560">
    <property type="entry name" value="HTH_31"/>
    <property type="match status" value="1"/>
</dbReference>
<dbReference type="PROSITE" id="PS50943">
    <property type="entry name" value="HTH_CROC1"/>
    <property type="match status" value="1"/>
</dbReference>
<dbReference type="InterPro" id="IPR043917">
    <property type="entry name" value="DUF5753"/>
</dbReference>
<keyword evidence="3" id="KW-1185">Reference proteome</keyword>
<evidence type="ECO:0000259" key="1">
    <source>
        <dbReference type="PROSITE" id="PS50943"/>
    </source>
</evidence>
<accession>A0ABU2MYD6</accession>
<dbReference type="InterPro" id="IPR001387">
    <property type="entry name" value="Cro/C1-type_HTH"/>
</dbReference>
<reference evidence="3" key="1">
    <citation type="submission" date="2023-07" db="EMBL/GenBank/DDBJ databases">
        <title>30 novel species of actinomycetes from the DSMZ collection.</title>
        <authorList>
            <person name="Nouioui I."/>
        </authorList>
    </citation>
    <scope>NUCLEOTIDE SEQUENCE [LARGE SCALE GENOMIC DNA]</scope>
    <source>
        <strain evidence="3">DSM 44938</strain>
    </source>
</reference>
<dbReference type="SMART" id="SM00530">
    <property type="entry name" value="HTH_XRE"/>
    <property type="match status" value="1"/>
</dbReference>
<comment type="caution">
    <text evidence="2">The sequence shown here is derived from an EMBL/GenBank/DDBJ whole genome shotgun (WGS) entry which is preliminary data.</text>
</comment>
<dbReference type="Pfam" id="PF19054">
    <property type="entry name" value="DUF5753"/>
    <property type="match status" value="1"/>
</dbReference>
<dbReference type="RefSeq" id="WP_311707786.1">
    <property type="nucleotide sequence ID" value="NZ_JAVREL010000023.1"/>
</dbReference>
<sequence length="293" mass="32849">MGLRAHPTQRQRRLGRELRRLREEAGVGAAEASARAGLNKPHLSHIEAGRTACPEPRLRALLDTYGCSDATLTRALIELTNATGKGWWSEYREILDERARDLAELESLTTAFRIFEWLHVPGLLQTPAYMRFLFTAAHPGATPDVIDALVGFRLRRQRVLTEGPPHPTVHAVIHEAAFHMHFVDRETMRAQLAHLVELAHSPHITIQLMPFRCAAYPATPGCPFTIHDASARELATVYVEQPDVPLFLHDRRDIDHFAADFARISGVSLERLDPTAAHEGSSLGLIQHLRYVL</sequence>
<dbReference type="SUPFAM" id="SSF47413">
    <property type="entry name" value="lambda repressor-like DNA-binding domains"/>
    <property type="match status" value="1"/>
</dbReference>
<gene>
    <name evidence="2" type="ORF">RM590_29370</name>
</gene>
<organism evidence="2 3">
    <name type="scientific">Streptomyces litchfieldiae</name>
    <dbReference type="NCBI Taxonomy" id="3075543"/>
    <lineage>
        <taxon>Bacteria</taxon>
        <taxon>Bacillati</taxon>
        <taxon>Actinomycetota</taxon>
        <taxon>Actinomycetes</taxon>
        <taxon>Kitasatosporales</taxon>
        <taxon>Streptomycetaceae</taxon>
        <taxon>Streptomyces</taxon>
    </lineage>
</organism>
<proteinExistence type="predicted"/>
<feature type="domain" description="HTH cro/C1-type" evidence="1">
    <location>
        <begin position="18"/>
        <end position="72"/>
    </location>
</feature>
<evidence type="ECO:0000313" key="2">
    <source>
        <dbReference type="EMBL" id="MDT0346661.1"/>
    </source>
</evidence>
<dbReference type="Proteomes" id="UP001183246">
    <property type="component" value="Unassembled WGS sequence"/>
</dbReference>
<evidence type="ECO:0000313" key="3">
    <source>
        <dbReference type="Proteomes" id="UP001183246"/>
    </source>
</evidence>
<protein>
    <submittedName>
        <fullName evidence="2">Helix-turn-helix transcriptional regulator</fullName>
    </submittedName>
</protein>
<dbReference type="EMBL" id="JAVREL010000023">
    <property type="protein sequence ID" value="MDT0346661.1"/>
    <property type="molecule type" value="Genomic_DNA"/>
</dbReference>
<name>A0ABU2MYD6_9ACTN</name>
<dbReference type="InterPro" id="IPR010982">
    <property type="entry name" value="Lambda_DNA-bd_dom_sf"/>
</dbReference>